<dbReference type="Gene3D" id="3.90.1150.50">
    <property type="entry name" value="Transcription-repair-coupling factor, D7 domain"/>
    <property type="match status" value="1"/>
</dbReference>
<reference evidence="4" key="1">
    <citation type="submission" date="2020-02" db="EMBL/GenBank/DDBJ databases">
        <authorList>
            <person name="Meier V. D."/>
        </authorList>
    </citation>
    <scope>NUCLEOTIDE SEQUENCE</scope>
    <source>
        <strain evidence="4">AVDCRST_MAG93</strain>
    </source>
</reference>
<dbReference type="AlphaFoldDB" id="A0A6J4LNC6"/>
<dbReference type="GO" id="GO:0016787">
    <property type="term" value="F:hydrolase activity"/>
    <property type="evidence" value="ECO:0007669"/>
    <property type="project" value="UniProtKB-KW"/>
</dbReference>
<evidence type="ECO:0000256" key="1">
    <source>
        <dbReference type="ARBA" id="ARBA00022801"/>
    </source>
</evidence>
<evidence type="ECO:0000313" key="4">
    <source>
        <dbReference type="EMBL" id="CAA9333664.1"/>
    </source>
</evidence>
<dbReference type="InterPro" id="IPR027417">
    <property type="entry name" value="P-loop_NTPase"/>
</dbReference>
<keyword evidence="2" id="KW-0347">Helicase</keyword>
<dbReference type="GO" id="GO:0006281">
    <property type="term" value="P:DNA repair"/>
    <property type="evidence" value="ECO:0007669"/>
    <property type="project" value="InterPro"/>
</dbReference>
<dbReference type="InterPro" id="IPR037235">
    <property type="entry name" value="TRCF-like_C_D7"/>
</dbReference>
<dbReference type="SMART" id="SM00490">
    <property type="entry name" value="HELICc"/>
    <property type="match status" value="1"/>
</dbReference>
<dbReference type="SMART" id="SM00982">
    <property type="entry name" value="TRCF"/>
    <property type="match status" value="1"/>
</dbReference>
<feature type="domain" description="Helicase C-terminal" evidence="3">
    <location>
        <begin position="46"/>
        <end position="212"/>
    </location>
</feature>
<dbReference type="PANTHER" id="PTHR47964:SF1">
    <property type="entry name" value="ATP-DEPENDENT DNA HELICASE HOMOLOG RECG, CHLOROPLASTIC"/>
    <property type="match status" value="1"/>
</dbReference>
<name>A0A6J4LNC6_9CHLR</name>
<dbReference type="EMBL" id="CADCTR010002127">
    <property type="protein sequence ID" value="CAA9333664.1"/>
    <property type="molecule type" value="Genomic_DNA"/>
</dbReference>
<dbReference type="PANTHER" id="PTHR47964">
    <property type="entry name" value="ATP-DEPENDENT DNA HELICASE HOMOLOG RECG, CHLOROPLASTIC"/>
    <property type="match status" value="1"/>
</dbReference>
<keyword evidence="2" id="KW-0547">Nucleotide-binding</keyword>
<sequence length="439" mass="48305">ERLKTLRNEVDVLTLTATPIPRTLHMALAGIRDLSVVDTPPEDRVPIKTYVVPYEEQLVRDAVMREIGRGGQVFFVHNRVQSIYSVAARLEELLPDVRFLVGHGQMEERELESVMFKFFNGEADVLVCTTIIESGLDIPRANTIIIDDATNYGLAQLYQLRGRVGRSTQRAYAYLLYHAGKRITGDAQQRLQAIQEATELGAGFRIAMRDLEIRGAGNLLGPEQSGNIAAVGFDLYTQLLSQAVNTQRHPAAPKAVPSGRVERSKRVQAAEDMRRAGAMAATPTRVDADPPANGGTITPIPLVALDLPLTAFLPTDYIADDALRLRVYQKLVGAASAADLRSVRAELRDRFGPPPEPAENLLTWLELKALALHAEVPAIATGEDEITVRLPANPRVDRGRLLAMVDEVVRVGPQFIRINRRAAGDTWVARLREVLEALG</sequence>
<dbReference type="InterPro" id="IPR005118">
    <property type="entry name" value="TRCF_C"/>
</dbReference>
<dbReference type="SUPFAM" id="SSF52540">
    <property type="entry name" value="P-loop containing nucleoside triphosphate hydrolases"/>
    <property type="match status" value="2"/>
</dbReference>
<evidence type="ECO:0000256" key="2">
    <source>
        <dbReference type="ARBA" id="ARBA00022806"/>
    </source>
</evidence>
<gene>
    <name evidence="4" type="ORF">AVDCRST_MAG93-6319</name>
</gene>
<dbReference type="GO" id="GO:0003678">
    <property type="term" value="F:DNA helicase activity"/>
    <property type="evidence" value="ECO:0007669"/>
    <property type="project" value="TreeGrafter"/>
</dbReference>
<dbReference type="Gene3D" id="3.40.50.300">
    <property type="entry name" value="P-loop containing nucleotide triphosphate hydrolases"/>
    <property type="match status" value="2"/>
</dbReference>
<dbReference type="Pfam" id="PF03461">
    <property type="entry name" value="TRCF"/>
    <property type="match status" value="1"/>
</dbReference>
<dbReference type="InterPro" id="IPR047112">
    <property type="entry name" value="RecG/Mfd"/>
</dbReference>
<feature type="non-terminal residue" evidence="4">
    <location>
        <position position="1"/>
    </location>
</feature>
<keyword evidence="1" id="KW-0378">Hydrolase</keyword>
<dbReference type="InterPro" id="IPR001650">
    <property type="entry name" value="Helicase_C-like"/>
</dbReference>
<dbReference type="SUPFAM" id="SSF143517">
    <property type="entry name" value="TRCF domain-like"/>
    <property type="match status" value="1"/>
</dbReference>
<keyword evidence="2" id="KW-0067">ATP-binding</keyword>
<accession>A0A6J4LNC6</accession>
<organism evidence="4">
    <name type="scientific">uncultured Chloroflexia bacterium</name>
    <dbReference type="NCBI Taxonomy" id="1672391"/>
    <lineage>
        <taxon>Bacteria</taxon>
        <taxon>Bacillati</taxon>
        <taxon>Chloroflexota</taxon>
        <taxon>Chloroflexia</taxon>
        <taxon>environmental samples</taxon>
    </lineage>
</organism>
<evidence type="ECO:0000259" key="3">
    <source>
        <dbReference type="PROSITE" id="PS51194"/>
    </source>
</evidence>
<proteinExistence type="predicted"/>
<dbReference type="PROSITE" id="PS51194">
    <property type="entry name" value="HELICASE_CTER"/>
    <property type="match status" value="1"/>
</dbReference>
<dbReference type="Pfam" id="PF00271">
    <property type="entry name" value="Helicase_C"/>
    <property type="match status" value="1"/>
</dbReference>
<protein>
    <submittedName>
        <fullName evidence="4">Transcription-repair coupling factor</fullName>
    </submittedName>
</protein>